<feature type="compositionally biased region" description="Polar residues" evidence="3">
    <location>
        <begin position="352"/>
        <end position="362"/>
    </location>
</feature>
<dbReference type="Proteomes" id="UP000078348">
    <property type="component" value="Unassembled WGS sequence"/>
</dbReference>
<dbReference type="GO" id="GO:0005634">
    <property type="term" value="C:nucleus"/>
    <property type="evidence" value="ECO:0007669"/>
    <property type="project" value="UniProtKB-SubCell"/>
</dbReference>
<dbReference type="PROSITE" id="PS00842">
    <property type="entry name" value="XPG_2"/>
    <property type="match status" value="1"/>
</dbReference>
<evidence type="ECO:0000313" key="6">
    <source>
        <dbReference type="Proteomes" id="UP000078348"/>
    </source>
</evidence>
<dbReference type="Gene3D" id="1.10.150.20">
    <property type="entry name" value="5' to 3' exonuclease, C-terminal subdomain"/>
    <property type="match status" value="1"/>
</dbReference>
<feature type="compositionally biased region" description="Basic and acidic residues" evidence="3">
    <location>
        <begin position="365"/>
        <end position="390"/>
    </location>
</feature>
<dbReference type="Pfam" id="PF00867">
    <property type="entry name" value="XPG_I"/>
    <property type="match status" value="1"/>
</dbReference>
<dbReference type="InterPro" id="IPR029060">
    <property type="entry name" value="PIN-like_dom_sf"/>
</dbReference>
<dbReference type="GO" id="GO:0003697">
    <property type="term" value="F:single-stranded DNA binding"/>
    <property type="evidence" value="ECO:0007669"/>
    <property type="project" value="TreeGrafter"/>
</dbReference>
<reference evidence="5 6" key="1">
    <citation type="submission" date="2016-05" db="EMBL/GenBank/DDBJ databases">
        <title>Nuclear genome of Blastocystis sp. subtype 1 NandII.</title>
        <authorList>
            <person name="Gentekaki E."/>
            <person name="Curtis B."/>
            <person name="Stairs C."/>
            <person name="Eme L."/>
            <person name="Herman E."/>
            <person name="Klimes V."/>
            <person name="Arias M.C."/>
            <person name="Elias M."/>
            <person name="Hilliou F."/>
            <person name="Klute M."/>
            <person name="Malik S.-B."/>
            <person name="Pightling A."/>
            <person name="Rachubinski R."/>
            <person name="Salas D."/>
            <person name="Schlacht A."/>
            <person name="Suga H."/>
            <person name="Archibald J."/>
            <person name="Ball S.G."/>
            <person name="Clark G."/>
            <person name="Dacks J."/>
            <person name="Van Der Giezen M."/>
            <person name="Tsaousis A."/>
            <person name="Roger A."/>
        </authorList>
    </citation>
    <scope>NUCLEOTIDE SEQUENCE [LARGE SCALE GENOMIC DNA]</scope>
    <source>
        <strain evidence="6">ATCC 50177 / NandII</strain>
    </source>
</reference>
<feature type="compositionally biased region" description="Low complexity" evidence="3">
    <location>
        <begin position="286"/>
        <end position="297"/>
    </location>
</feature>
<feature type="region of interest" description="Disordered" evidence="3">
    <location>
        <begin position="427"/>
        <end position="448"/>
    </location>
</feature>
<organism evidence="5 6">
    <name type="scientific">Blastocystis sp. subtype 1 (strain ATCC 50177 / NandII)</name>
    <dbReference type="NCBI Taxonomy" id="478820"/>
    <lineage>
        <taxon>Eukaryota</taxon>
        <taxon>Sar</taxon>
        <taxon>Stramenopiles</taxon>
        <taxon>Bigyra</taxon>
        <taxon>Opalozoa</taxon>
        <taxon>Opalinata</taxon>
        <taxon>Blastocystidae</taxon>
        <taxon>Blastocystis</taxon>
    </lineage>
</organism>
<evidence type="ECO:0000256" key="2">
    <source>
        <dbReference type="ARBA" id="ARBA00023242"/>
    </source>
</evidence>
<dbReference type="AlphaFoldDB" id="A0A196SEX3"/>
<feature type="domain" description="XPG-I" evidence="4">
    <location>
        <begin position="499"/>
        <end position="568"/>
    </location>
</feature>
<evidence type="ECO:0000259" key="4">
    <source>
        <dbReference type="SMART" id="SM00484"/>
    </source>
</evidence>
<dbReference type="EMBL" id="LXWW01000219">
    <property type="protein sequence ID" value="OAO14692.1"/>
    <property type="molecule type" value="Genomic_DNA"/>
</dbReference>
<dbReference type="PRINTS" id="PR00853">
    <property type="entry name" value="XPGRADSUPER"/>
</dbReference>
<comment type="subcellular location">
    <subcellularLocation>
        <location evidence="1">Nucleus</location>
    </subcellularLocation>
</comment>
<protein>
    <submittedName>
        <fullName evidence="5">UVH3 protein</fullName>
    </submittedName>
</protein>
<keyword evidence="2" id="KW-0539">Nucleus</keyword>
<feature type="compositionally biased region" description="Basic and acidic residues" evidence="3">
    <location>
        <begin position="427"/>
        <end position="438"/>
    </location>
</feature>
<dbReference type="SUPFAM" id="SSF88723">
    <property type="entry name" value="PIN domain-like"/>
    <property type="match status" value="1"/>
</dbReference>
<dbReference type="STRING" id="478820.A0A196SEX3"/>
<dbReference type="PANTHER" id="PTHR16171">
    <property type="entry name" value="DNA REPAIR PROTEIN COMPLEMENTING XP-G CELLS-RELATED"/>
    <property type="match status" value="1"/>
</dbReference>
<evidence type="ECO:0000313" key="5">
    <source>
        <dbReference type="EMBL" id="OAO14692.1"/>
    </source>
</evidence>
<keyword evidence="6" id="KW-1185">Reference proteome</keyword>
<dbReference type="SUPFAM" id="SSF47807">
    <property type="entry name" value="5' to 3' exonuclease, C-terminal subdomain"/>
    <property type="match status" value="1"/>
</dbReference>
<dbReference type="PANTHER" id="PTHR16171:SF7">
    <property type="entry name" value="DNA REPAIR PROTEIN RAD2"/>
    <property type="match status" value="1"/>
</dbReference>
<dbReference type="InterPro" id="IPR036279">
    <property type="entry name" value="5-3_exonuclease_C_sf"/>
</dbReference>
<dbReference type="GO" id="GO:0004520">
    <property type="term" value="F:DNA endonuclease activity"/>
    <property type="evidence" value="ECO:0007669"/>
    <property type="project" value="TreeGrafter"/>
</dbReference>
<dbReference type="InterPro" id="IPR019974">
    <property type="entry name" value="XPG_CS"/>
</dbReference>
<evidence type="ECO:0000256" key="3">
    <source>
        <dbReference type="SAM" id="MobiDB-lite"/>
    </source>
</evidence>
<feature type="region of interest" description="Disordered" evidence="3">
    <location>
        <begin position="286"/>
        <end position="402"/>
    </location>
</feature>
<accession>A0A196SEX3</accession>
<sequence>MPPPSQTAEQEDQAEEEYIGIEEEEEQLSNLVTQHTSENEVVYIDLPYHNEVLHIAVNTPQLLDVPHRLFPRILGVLKAKLQRRALKLLEECEGDPNELSRRQLEFTRFRSRVLKQVFSLIQSTQPEQQELQKTNGFEYSFQQNNHSVFDDYTSAQRREVPASEEEWSTEFEGVFDKQRKRMNDAFFASLGKRPKVEVEAEEEGEGCGVYLHLKELVATEDPSVHVYGRDWSVMREGGVELAQLMEEVVRSGVSDGSGVNGMSGDVNDVSGVNGMSGDVNGVSGGVNDVSEVNNGNEVKGGVGGGAKEVSEAKGDVKGVSGMKGDMSDGESNGVNEVSDVNEENGMNEVNDDGSNTNENDGNGVSEEKEVNAEGGVKEKVKDERETETRTESPPTLMDGKEAEKEEENMIEGDLLFEVLNNGTLLVSREDSNRGDPTHPAETQLPSLLPTPEQTSALLHSTPQELQQHKHDLLQQYRHFSSQNAFVSEDVILDIVEVLRVFGIPYVFAPGEAEAQCSFLEMMGLVDGIVSNDSDVFAFGGKTLYRNFFVDNRYVEAYRSDDLEKEVGFTQDRIILYAMLEGCDYCEGVEGLGKVMAMEILSFFPSADKMRTVESRIEEACRLLDHDEQSKEMNPEFLRFVKLHEKKLKELHFGNVVNASVNNAFLFPAIDMSLEPFSWGELKLSTLQQFCNLHPTVDYERLEKIVQPVLQSQHRDVQLRVTDMLTYDSHSCIRKEKSKRLLEAIKRLTR</sequence>
<dbReference type="GO" id="GO:0016788">
    <property type="term" value="F:hydrolase activity, acting on ester bonds"/>
    <property type="evidence" value="ECO:0007669"/>
    <property type="project" value="InterPro"/>
</dbReference>
<gene>
    <name evidence="5" type="ORF">AV274_3603</name>
</gene>
<comment type="caution">
    <text evidence="5">The sequence shown here is derived from an EMBL/GenBank/DDBJ whole genome shotgun (WGS) entry which is preliminary data.</text>
</comment>
<dbReference type="InterPro" id="IPR006086">
    <property type="entry name" value="XPG-I_dom"/>
</dbReference>
<dbReference type="SMART" id="SM00484">
    <property type="entry name" value="XPGI"/>
    <property type="match status" value="1"/>
</dbReference>
<evidence type="ECO:0000256" key="1">
    <source>
        <dbReference type="ARBA" id="ARBA00004123"/>
    </source>
</evidence>
<name>A0A196SEX3_BLAHN</name>
<dbReference type="CDD" id="cd09868">
    <property type="entry name" value="PIN_XPG_RAD2"/>
    <property type="match status" value="1"/>
</dbReference>
<proteinExistence type="predicted"/>
<dbReference type="Gene3D" id="3.40.50.1010">
    <property type="entry name" value="5'-nuclease"/>
    <property type="match status" value="1"/>
</dbReference>
<dbReference type="OrthoDB" id="31113at2759"/>
<dbReference type="InterPro" id="IPR006084">
    <property type="entry name" value="XPG/Rad2"/>
</dbReference>